<dbReference type="eggNOG" id="COG0457">
    <property type="taxonomic scope" value="Bacteria"/>
</dbReference>
<dbReference type="EMBL" id="CP002042">
    <property type="protein sequence ID" value="ADH64398.1"/>
    <property type="molecule type" value="Genomic_DNA"/>
</dbReference>
<sequence length="992" mass="110126">MFTSKFRLQLFGPPALVAEGRGPLKLGTRKALALLAYLAFEQRPVPRSELAALLWPETPEEQSRASLRQELSRLGGVLGPGVLNSGVQNVALHDDLEVDLWRYRAALHMGDLTAAVQLYQGPFLQGLFLREAAPFETWQETTRAELQQSYLEALSQLASREEARGNLLQALAYRRQAIAADPLAEGQYLAAMELSERTGDRAGAIRLYQALERVLQEELGVNPDPATQAYARRLTHEHPAYLELPSPPTPLIGRETETLEVLTLLERPDCRLLSLVGPGGIGKSRLALEVAHRSHTQGTAVRWVALRGPHLWPALAEALEVSSRGDIREALLQRLQEPFLLVLDEAEVLLEAAELEHLLRQTPLKLLVTTRERLRLRSEWVYEVHGLPPPEPGDPPQQSPAAQLFWRSAQRVRPNFRPSPADWQAIGAICRLLSGLPLGLELAAAWTRMMSCEEILTQLRQGLDLLEGRLTDLPERQQSLRVVLESSLKRLSPRERATLARLAVFHGEFDLETVSKVAQATPHDLAALLDRALLQKVGDKYRLQEVLRQHLAPEVPPATHEAHARYYAGRLKAREQDLRGSDQPGALREFSGAYANLKASWNWALEHEHPELAREMIDALFLLYELRGWFAEGIAVFETAISSPDPLLRSLALVRSGRLLYRLGRPGEARRYLEQALEQGAGHIDEYERAFALNNLGLTRMGMGDFAEARQLFQESLALRRQQRRPWGTANSLYNLGILAWMSGEHETAKAHFQEALGLYRFLGDLRGMSLALTGLGQAWTSLGQYPVAREMLRQSLSYGEQLGDHFAMAGALLGLGTVAGIERNNEECLNRLQASLEAALEAADKASIGRALLGLGRLALREGSSERAIKLARQALERFQEIRYRWGEALAYTHLGRTYLAIGEAPDARAYYRLALEEALGMGAIPLALRALAGMSPLLESGLASSVRALVISHPATDAWVREEIKKQATDPPPSTIGGLEELIQAALKTL</sequence>
<dbReference type="RefSeq" id="WP_013158939.1">
    <property type="nucleotide sequence ID" value="NC_014212.1"/>
</dbReference>
<evidence type="ECO:0000256" key="1">
    <source>
        <dbReference type="PROSITE-ProRule" id="PRU00339"/>
    </source>
</evidence>
<dbReference type="SUPFAM" id="SSF48452">
    <property type="entry name" value="TPR-like"/>
    <property type="match status" value="3"/>
</dbReference>
<dbReference type="Gene3D" id="3.40.50.300">
    <property type="entry name" value="P-loop containing nucleotide triphosphate hydrolases"/>
    <property type="match status" value="1"/>
</dbReference>
<feature type="repeat" description="TPR" evidence="1">
    <location>
        <begin position="690"/>
        <end position="723"/>
    </location>
</feature>
<accession>D7BB24</accession>
<evidence type="ECO:0000313" key="3">
    <source>
        <dbReference type="EMBL" id="ADH64398.1"/>
    </source>
</evidence>
<dbReference type="PROSITE" id="PS50005">
    <property type="entry name" value="TPR"/>
    <property type="match status" value="1"/>
</dbReference>
<name>D7BB24_ALLS1</name>
<evidence type="ECO:0000259" key="2">
    <source>
        <dbReference type="SMART" id="SM01043"/>
    </source>
</evidence>
<keyword evidence="1" id="KW-0802">TPR repeat</keyword>
<dbReference type="Proteomes" id="UP000001916">
    <property type="component" value="Chromosome"/>
</dbReference>
<dbReference type="OrthoDB" id="24044at2"/>
<dbReference type="InterPro" id="IPR027417">
    <property type="entry name" value="P-loop_NTPase"/>
</dbReference>
<dbReference type="PANTHER" id="PTHR47691:SF3">
    <property type="entry name" value="HTH-TYPE TRANSCRIPTIONAL REGULATOR RV0890C-RELATED"/>
    <property type="match status" value="1"/>
</dbReference>
<dbReference type="InterPro" id="IPR036388">
    <property type="entry name" value="WH-like_DNA-bd_sf"/>
</dbReference>
<organism evidence="3 4">
    <name type="scientific">Allomeiothermus silvanus (strain ATCC 700542 / DSM 9946 / NBRC 106475 / NCIMB 13440 / VI-R2)</name>
    <name type="common">Thermus silvanus</name>
    <dbReference type="NCBI Taxonomy" id="526227"/>
    <lineage>
        <taxon>Bacteria</taxon>
        <taxon>Thermotogati</taxon>
        <taxon>Deinococcota</taxon>
        <taxon>Deinococci</taxon>
        <taxon>Thermales</taxon>
        <taxon>Thermaceae</taxon>
        <taxon>Allomeiothermus</taxon>
    </lineage>
</organism>
<dbReference type="Pfam" id="PF13424">
    <property type="entry name" value="TPR_12"/>
    <property type="match status" value="1"/>
</dbReference>
<dbReference type="InterPro" id="IPR011990">
    <property type="entry name" value="TPR-like_helical_dom_sf"/>
</dbReference>
<dbReference type="InterPro" id="IPR005158">
    <property type="entry name" value="BTAD"/>
</dbReference>
<dbReference type="SUPFAM" id="SSF52540">
    <property type="entry name" value="P-loop containing nucleoside triphosphate hydrolases"/>
    <property type="match status" value="1"/>
</dbReference>
<reference evidence="3 4" key="1">
    <citation type="journal article" date="2010" name="Stand. Genomic Sci.">
        <title>Complete genome sequence of Meiothermus silvanus type strain (VI-R2).</title>
        <authorList>
            <person name="Sikorski J."/>
            <person name="Tindall B.J."/>
            <person name="Lowry S."/>
            <person name="Lucas S."/>
            <person name="Nolan M."/>
            <person name="Copeland A."/>
            <person name="Glavina Del Rio T."/>
            <person name="Tice H."/>
            <person name="Cheng J.F."/>
            <person name="Han C."/>
            <person name="Pitluck S."/>
            <person name="Liolios K."/>
            <person name="Ivanova N."/>
            <person name="Mavromatis K."/>
            <person name="Mikhailova N."/>
            <person name="Pati A."/>
            <person name="Goodwin L."/>
            <person name="Chen A."/>
            <person name="Palaniappan K."/>
            <person name="Land M."/>
            <person name="Hauser L."/>
            <person name="Chang Y.J."/>
            <person name="Jeffries C.D."/>
            <person name="Rohde M."/>
            <person name="Goker M."/>
            <person name="Woyke T."/>
            <person name="Bristow J."/>
            <person name="Eisen J.A."/>
            <person name="Markowitz V."/>
            <person name="Hugenholtz P."/>
            <person name="Kyrpides N.C."/>
            <person name="Klenk H.P."/>
            <person name="Lapidus A."/>
        </authorList>
    </citation>
    <scope>NUCLEOTIDE SEQUENCE [LARGE SCALE GENOMIC DNA]</scope>
    <source>
        <strain evidence="4">ATCC 700542 / DSM 9946 / VI-R2</strain>
    </source>
</reference>
<dbReference type="KEGG" id="msv:Mesil_2548"/>
<dbReference type="Pfam" id="PF03704">
    <property type="entry name" value="BTAD"/>
    <property type="match status" value="1"/>
</dbReference>
<dbReference type="PANTHER" id="PTHR47691">
    <property type="entry name" value="REGULATOR-RELATED"/>
    <property type="match status" value="1"/>
</dbReference>
<proteinExistence type="predicted"/>
<dbReference type="AlphaFoldDB" id="D7BB24"/>
<dbReference type="eggNOG" id="COG3629">
    <property type="taxonomic scope" value="Bacteria"/>
</dbReference>
<dbReference type="Gene3D" id="1.25.40.10">
    <property type="entry name" value="Tetratricopeptide repeat domain"/>
    <property type="match status" value="2"/>
</dbReference>
<dbReference type="InterPro" id="IPR019734">
    <property type="entry name" value="TPR_rpt"/>
</dbReference>
<dbReference type="SMART" id="SM00028">
    <property type="entry name" value="TPR"/>
    <property type="match status" value="6"/>
</dbReference>
<dbReference type="HOGENOM" id="CLU_004665_1_4_0"/>
<dbReference type="STRING" id="526227.Mesil_2548"/>
<keyword evidence="4" id="KW-1185">Reference proteome</keyword>
<gene>
    <name evidence="3" type="ordered locus">Mesil_2548</name>
</gene>
<dbReference type="eggNOG" id="COG3903">
    <property type="taxonomic scope" value="Bacteria"/>
</dbReference>
<dbReference type="PRINTS" id="PR00364">
    <property type="entry name" value="DISEASERSIST"/>
</dbReference>
<dbReference type="Pfam" id="PF13432">
    <property type="entry name" value="TPR_16"/>
    <property type="match status" value="2"/>
</dbReference>
<protein>
    <submittedName>
        <fullName evidence="3">Transcriptional regulator, SARP family</fullName>
    </submittedName>
</protein>
<feature type="domain" description="Bacterial transcriptional activator" evidence="2">
    <location>
        <begin position="98"/>
        <end position="235"/>
    </location>
</feature>
<evidence type="ECO:0000313" key="4">
    <source>
        <dbReference type="Proteomes" id="UP000001916"/>
    </source>
</evidence>
<dbReference type="SMART" id="SM01043">
    <property type="entry name" value="BTAD"/>
    <property type="match status" value="1"/>
</dbReference>
<dbReference type="Gene3D" id="1.10.10.10">
    <property type="entry name" value="Winged helix-like DNA-binding domain superfamily/Winged helix DNA-binding domain"/>
    <property type="match status" value="1"/>
</dbReference>